<evidence type="ECO:0000313" key="2">
    <source>
        <dbReference type="Proteomes" id="UP000008062"/>
    </source>
</evidence>
<dbReference type="Proteomes" id="UP000008062">
    <property type="component" value="Chromosome 5"/>
</dbReference>
<dbReference type="HOGENOM" id="CLU_2265851_0_0_1"/>
<evidence type="ECO:0000313" key="1">
    <source>
        <dbReference type="EMBL" id="EGP87646.1"/>
    </source>
</evidence>
<protein>
    <submittedName>
        <fullName evidence="1">Uncharacterized protein</fullName>
    </submittedName>
</protein>
<dbReference type="InParanoid" id="F9XBX0"/>
<keyword evidence="2" id="KW-1185">Reference proteome</keyword>
<dbReference type="GeneID" id="13396992"/>
<name>F9XBX0_ZYMTI</name>
<accession>F9XBX0</accession>
<gene>
    <name evidence="1" type="ORF">MYCGRDRAFT_104462</name>
</gene>
<dbReference type="RefSeq" id="XP_003852670.1">
    <property type="nucleotide sequence ID" value="XM_003852622.1"/>
</dbReference>
<sequence>MSRFDRASTDHIEQRFHITMKPSQYLLSAMMLFLPPALALEKKCGGKGNVCYYDGGKSCKTLSTTPFRFKNHHDGDRCYDRVLYWDCECRYADADIHCDATCP</sequence>
<dbReference type="EMBL" id="CM001200">
    <property type="protein sequence ID" value="EGP87646.1"/>
    <property type="molecule type" value="Genomic_DNA"/>
</dbReference>
<reference evidence="1 2" key="1">
    <citation type="journal article" date="2011" name="PLoS Genet.">
        <title>Finished genome of the fungal wheat pathogen Mycosphaerella graminicola reveals dispensome structure, chromosome plasticity, and stealth pathogenesis.</title>
        <authorList>
            <person name="Goodwin S.B."/>
            <person name="Ben M'barek S."/>
            <person name="Dhillon B."/>
            <person name="Wittenberg A.H.J."/>
            <person name="Crane C.F."/>
            <person name="Hane J.K."/>
            <person name="Foster A.J."/>
            <person name="Van der Lee T.A.J."/>
            <person name="Grimwood J."/>
            <person name="Aerts A."/>
            <person name="Antoniw J."/>
            <person name="Bailey A."/>
            <person name="Bluhm B."/>
            <person name="Bowler J."/>
            <person name="Bristow J."/>
            <person name="van der Burgt A."/>
            <person name="Canto-Canche B."/>
            <person name="Churchill A.C.L."/>
            <person name="Conde-Ferraez L."/>
            <person name="Cools H.J."/>
            <person name="Coutinho P.M."/>
            <person name="Csukai M."/>
            <person name="Dehal P."/>
            <person name="De Wit P."/>
            <person name="Donzelli B."/>
            <person name="van de Geest H.C."/>
            <person name="van Ham R.C.H.J."/>
            <person name="Hammond-Kosack K.E."/>
            <person name="Henrissat B."/>
            <person name="Kilian A."/>
            <person name="Kobayashi A.K."/>
            <person name="Koopmann E."/>
            <person name="Kourmpetis Y."/>
            <person name="Kuzniar A."/>
            <person name="Lindquist E."/>
            <person name="Lombard V."/>
            <person name="Maliepaard C."/>
            <person name="Martins N."/>
            <person name="Mehrabi R."/>
            <person name="Nap J.P.H."/>
            <person name="Ponomarenko A."/>
            <person name="Rudd J.J."/>
            <person name="Salamov A."/>
            <person name="Schmutz J."/>
            <person name="Schouten H.J."/>
            <person name="Shapiro H."/>
            <person name="Stergiopoulos I."/>
            <person name="Torriani S.F.F."/>
            <person name="Tu H."/>
            <person name="de Vries R.P."/>
            <person name="Waalwijk C."/>
            <person name="Ware S.B."/>
            <person name="Wiebenga A."/>
            <person name="Zwiers L.-H."/>
            <person name="Oliver R.P."/>
            <person name="Grigoriev I.V."/>
            <person name="Kema G.H.J."/>
        </authorList>
    </citation>
    <scope>NUCLEOTIDE SEQUENCE [LARGE SCALE GENOMIC DNA]</scope>
    <source>
        <strain evidence="2">CBS 115943 / IPO323</strain>
    </source>
</reference>
<dbReference type="AlphaFoldDB" id="F9XBX0"/>
<dbReference type="KEGG" id="ztr:MYCGRDRAFT_104462"/>
<organism evidence="1 2">
    <name type="scientific">Zymoseptoria tritici (strain CBS 115943 / IPO323)</name>
    <name type="common">Speckled leaf blotch fungus</name>
    <name type="synonym">Septoria tritici</name>
    <dbReference type="NCBI Taxonomy" id="336722"/>
    <lineage>
        <taxon>Eukaryota</taxon>
        <taxon>Fungi</taxon>
        <taxon>Dikarya</taxon>
        <taxon>Ascomycota</taxon>
        <taxon>Pezizomycotina</taxon>
        <taxon>Dothideomycetes</taxon>
        <taxon>Dothideomycetidae</taxon>
        <taxon>Mycosphaerellales</taxon>
        <taxon>Mycosphaerellaceae</taxon>
        <taxon>Zymoseptoria</taxon>
    </lineage>
</organism>
<proteinExistence type="predicted"/>